<dbReference type="Proteomes" id="UP000241890">
    <property type="component" value="Unassembled WGS sequence"/>
</dbReference>
<accession>A0A2R5GTG8</accession>
<dbReference type="PANTHER" id="PTHR22957:SF337">
    <property type="entry name" value="TBC1 DOMAIN FAMILY MEMBER 5"/>
    <property type="match status" value="1"/>
</dbReference>
<dbReference type="PANTHER" id="PTHR22957">
    <property type="entry name" value="TBC1 DOMAIN FAMILY MEMBER GTPASE-ACTIVATING PROTEIN"/>
    <property type="match status" value="1"/>
</dbReference>
<dbReference type="Pfam" id="PF00566">
    <property type="entry name" value="RabGAP-TBC"/>
    <property type="match status" value="2"/>
</dbReference>
<evidence type="ECO:0000259" key="3">
    <source>
        <dbReference type="PROSITE" id="PS50086"/>
    </source>
</evidence>
<dbReference type="AlphaFoldDB" id="A0A2R5GTG8"/>
<proteinExistence type="predicted"/>
<evidence type="ECO:0000256" key="2">
    <source>
        <dbReference type="SAM" id="MobiDB-lite"/>
    </source>
</evidence>
<dbReference type="Gene3D" id="1.10.472.80">
    <property type="entry name" value="Ypt/Rab-GAP domain of gyp1p, domain 3"/>
    <property type="match status" value="1"/>
</dbReference>
<dbReference type="Gene3D" id="1.10.8.270">
    <property type="entry name" value="putative rabgap domain of human tbc1 domain family member 14 like domains"/>
    <property type="match status" value="1"/>
</dbReference>
<dbReference type="PROSITE" id="PS50086">
    <property type="entry name" value="TBC_RABGAP"/>
    <property type="match status" value="1"/>
</dbReference>
<keyword evidence="1" id="KW-0343">GTPase activation</keyword>
<protein>
    <submittedName>
        <fullName evidence="4">TBC1 domain family member 5</fullName>
    </submittedName>
</protein>
<evidence type="ECO:0000313" key="5">
    <source>
        <dbReference type="Proteomes" id="UP000241890"/>
    </source>
</evidence>
<evidence type="ECO:0000313" key="4">
    <source>
        <dbReference type="EMBL" id="GBG33619.1"/>
    </source>
</evidence>
<feature type="domain" description="Rab-GAP TBC" evidence="3">
    <location>
        <begin position="39"/>
        <end position="377"/>
    </location>
</feature>
<reference evidence="4 5" key="1">
    <citation type="submission" date="2017-12" db="EMBL/GenBank/DDBJ databases">
        <title>Sequencing, de novo assembly and annotation of complete genome of a new Thraustochytrid species, strain FCC1311.</title>
        <authorList>
            <person name="Sedici K."/>
            <person name="Godart F."/>
            <person name="Aiese Cigliano R."/>
            <person name="Sanseverino W."/>
            <person name="Barakat M."/>
            <person name="Ortet P."/>
            <person name="Marechal E."/>
            <person name="Cagnac O."/>
            <person name="Amato A."/>
        </authorList>
    </citation>
    <scope>NUCLEOTIDE SEQUENCE [LARGE SCALE GENOMIC DNA]</scope>
</reference>
<dbReference type="OrthoDB" id="27140at2759"/>
<dbReference type="InParanoid" id="A0A2R5GTG8"/>
<evidence type="ECO:0000256" key="1">
    <source>
        <dbReference type="ARBA" id="ARBA00022468"/>
    </source>
</evidence>
<dbReference type="InterPro" id="IPR000195">
    <property type="entry name" value="Rab-GAP-TBC_dom"/>
</dbReference>
<dbReference type="GO" id="GO:0005096">
    <property type="term" value="F:GTPase activator activity"/>
    <property type="evidence" value="ECO:0007669"/>
    <property type="project" value="UniProtKB-KW"/>
</dbReference>
<dbReference type="SUPFAM" id="SSF47923">
    <property type="entry name" value="Ypt/Rab-GAP domain of gyp1p"/>
    <property type="match status" value="2"/>
</dbReference>
<feature type="region of interest" description="Disordered" evidence="2">
    <location>
        <begin position="93"/>
        <end position="129"/>
    </location>
</feature>
<dbReference type="SMART" id="SM00164">
    <property type="entry name" value="TBC"/>
    <property type="match status" value="1"/>
</dbReference>
<dbReference type="EMBL" id="BEYU01000163">
    <property type="protein sequence ID" value="GBG33619.1"/>
    <property type="molecule type" value="Genomic_DNA"/>
</dbReference>
<keyword evidence="5" id="KW-1185">Reference proteome</keyword>
<organism evidence="4 5">
    <name type="scientific">Hondaea fermentalgiana</name>
    <dbReference type="NCBI Taxonomy" id="2315210"/>
    <lineage>
        <taxon>Eukaryota</taxon>
        <taxon>Sar</taxon>
        <taxon>Stramenopiles</taxon>
        <taxon>Bigyra</taxon>
        <taxon>Labyrinthulomycetes</taxon>
        <taxon>Thraustochytrida</taxon>
        <taxon>Thraustochytriidae</taxon>
        <taxon>Hondaea</taxon>
    </lineage>
</organism>
<sequence length="590" mass="64798">MAHAQAREVAARLKVAKGDDACAWEALADDMVAGNLASLQGLGARSLAWRAACGTLPVAASPRAIAATWPNVAADLRREYEALRESLVVDPDEAADDGDFDPLGGDPLGAAATGAKAHGSSGAKTGVSNPWEEFHKDKELLEEIRQDLERLYPTGCDDFFMEPTVSKVLQGVLFTWSKLHPDTSYRQGMHELAAPLLYCLHADATAANRARTSQPPALDEAAVLIGEALKHVFDATYLEHDLFWLFERVMRDMKPMFAVTSSARSQDDIRKAREAMKQASKRNRALGSGMGQESRASSYLEGNSDDATPPTLPPILLVAEEIQNVILSKVDGALQQHLSKLTIEPQVYALRWIRLLFGREFPIDQVMVLWDAMFAEAFTLRQRIASSQGDEVQAASIAKGARSAATLTVHDFRLDPDSGGLGLPRIACYFAVALLTYVRKDLLEGGYNEALMMLMKYPEATGIAKYYEQRSKCHKGYVWFARSISALCAIGGSFTNKIFFIVVGFSVHTLRRIARHAITKDKNRGIAIDITTPCAPEEIVTSWLVFSGNRRNAREYARAGKGGKCSSYGDACGEPRGRAERSWKATWRNH</sequence>
<dbReference type="InterPro" id="IPR035969">
    <property type="entry name" value="Rab-GAP_TBC_sf"/>
</dbReference>
<feature type="region of interest" description="Disordered" evidence="2">
    <location>
        <begin position="268"/>
        <end position="307"/>
    </location>
</feature>
<name>A0A2R5GTG8_9STRA</name>
<comment type="caution">
    <text evidence="4">The sequence shown here is derived from an EMBL/GenBank/DDBJ whole genome shotgun (WGS) entry which is preliminary data.</text>
</comment>
<gene>
    <name evidence="4" type="ORF">FCC1311_098422</name>
</gene>